<dbReference type="SMART" id="SM00086">
    <property type="entry name" value="PAC"/>
    <property type="match status" value="3"/>
</dbReference>
<name>I0HRN0_RUBGI</name>
<dbReference type="GO" id="GO:0005886">
    <property type="term" value="C:plasma membrane"/>
    <property type="evidence" value="ECO:0007669"/>
    <property type="project" value="UniProtKB-SubCell"/>
</dbReference>
<keyword evidence="7" id="KW-0732">Signal</keyword>
<evidence type="ECO:0000256" key="13">
    <source>
        <dbReference type="ARBA" id="ARBA00023136"/>
    </source>
</evidence>
<dbReference type="FunFam" id="3.30.565.10:FF:000010">
    <property type="entry name" value="Sensor histidine kinase RcsC"/>
    <property type="match status" value="1"/>
</dbReference>
<dbReference type="InterPro" id="IPR003594">
    <property type="entry name" value="HATPase_dom"/>
</dbReference>
<dbReference type="PRINTS" id="PR00344">
    <property type="entry name" value="BCTRLSENSOR"/>
</dbReference>
<evidence type="ECO:0000259" key="18">
    <source>
        <dbReference type="PROSITE" id="PS50109"/>
    </source>
</evidence>
<gene>
    <name evidence="22" type="ordered locus">RGE_23260</name>
</gene>
<feature type="domain" description="Histidine kinase" evidence="18">
    <location>
        <begin position="539"/>
        <end position="759"/>
    </location>
</feature>
<reference evidence="22 23" key="1">
    <citation type="journal article" date="2012" name="J. Bacteriol.">
        <title>Complete genome sequence of phototrophic betaproteobacterium Rubrivivax gelatinosus IL144.</title>
        <authorList>
            <person name="Nagashima S."/>
            <person name="Kamimura A."/>
            <person name="Shimizu T."/>
            <person name="Nakamura-isaki S."/>
            <person name="Aono E."/>
            <person name="Sakamoto K."/>
            <person name="Ichikawa N."/>
            <person name="Nakazawa H."/>
            <person name="Sekine M."/>
            <person name="Yamazaki S."/>
            <person name="Fujita N."/>
            <person name="Shimada K."/>
            <person name="Hanada S."/>
            <person name="Nagashima K.V.P."/>
        </authorList>
    </citation>
    <scope>NUCLEOTIDE SEQUENCE [LARGE SCALE GENOMIC DNA]</scope>
    <source>
        <strain evidence="23">NBRC 100245 / IL144</strain>
    </source>
</reference>
<evidence type="ECO:0000256" key="10">
    <source>
        <dbReference type="ARBA" id="ARBA00022989"/>
    </source>
</evidence>
<dbReference type="Pfam" id="PF00512">
    <property type="entry name" value="HisKA"/>
    <property type="match status" value="1"/>
</dbReference>
<evidence type="ECO:0000256" key="14">
    <source>
        <dbReference type="ARBA" id="ARBA00058004"/>
    </source>
</evidence>
<dbReference type="Proteomes" id="UP000007883">
    <property type="component" value="Chromosome"/>
</dbReference>
<dbReference type="RefSeq" id="WP_014428529.1">
    <property type="nucleotide sequence ID" value="NC_017075.1"/>
</dbReference>
<dbReference type="CDD" id="cd00082">
    <property type="entry name" value="HisKA"/>
    <property type="match status" value="1"/>
</dbReference>
<evidence type="ECO:0000256" key="2">
    <source>
        <dbReference type="ARBA" id="ARBA00004651"/>
    </source>
</evidence>
<feature type="domain" description="Response regulatory" evidence="19">
    <location>
        <begin position="931"/>
        <end position="1046"/>
    </location>
</feature>
<dbReference type="InterPro" id="IPR000700">
    <property type="entry name" value="PAS-assoc_C"/>
</dbReference>
<dbReference type="KEGG" id="rge:RGE_23260"/>
<dbReference type="Pfam" id="PF08448">
    <property type="entry name" value="PAS_4"/>
    <property type="match status" value="1"/>
</dbReference>
<dbReference type="Gene3D" id="3.40.50.2300">
    <property type="match status" value="2"/>
</dbReference>
<keyword evidence="22" id="KW-0808">Transferase</keyword>
<evidence type="ECO:0000313" key="22">
    <source>
        <dbReference type="EMBL" id="BAL95667.1"/>
    </source>
</evidence>
<evidence type="ECO:0000259" key="20">
    <source>
        <dbReference type="PROSITE" id="PS50112"/>
    </source>
</evidence>
<dbReference type="eggNOG" id="COG2202">
    <property type="taxonomic scope" value="Bacteria"/>
</dbReference>
<dbReference type="Gene3D" id="1.20.120.160">
    <property type="entry name" value="HPT domain"/>
    <property type="match status" value="1"/>
</dbReference>
<dbReference type="PANTHER" id="PTHR45339">
    <property type="entry name" value="HYBRID SIGNAL TRANSDUCTION HISTIDINE KINASE J"/>
    <property type="match status" value="1"/>
</dbReference>
<dbReference type="InterPro" id="IPR035965">
    <property type="entry name" value="PAS-like_dom_sf"/>
</dbReference>
<keyword evidence="10" id="KW-1133">Transmembrane helix</keyword>
<dbReference type="PATRIC" id="fig|983917.3.peg.2257"/>
<keyword evidence="23" id="KW-1185">Reference proteome</keyword>
<dbReference type="Gene3D" id="1.10.287.130">
    <property type="match status" value="1"/>
</dbReference>
<dbReference type="PANTHER" id="PTHR45339:SF1">
    <property type="entry name" value="HYBRID SIGNAL TRANSDUCTION HISTIDINE KINASE J"/>
    <property type="match status" value="1"/>
</dbReference>
<dbReference type="GO" id="GO:0000155">
    <property type="term" value="F:phosphorelay sensor kinase activity"/>
    <property type="evidence" value="ECO:0007669"/>
    <property type="project" value="InterPro"/>
</dbReference>
<dbReference type="SUPFAM" id="SSF47384">
    <property type="entry name" value="Homodimeric domain of signal transducing histidine kinase"/>
    <property type="match status" value="1"/>
</dbReference>
<feature type="compositionally biased region" description="Pro residues" evidence="17">
    <location>
        <begin position="903"/>
        <end position="912"/>
    </location>
</feature>
<dbReference type="AlphaFoldDB" id="I0HRN0"/>
<evidence type="ECO:0000256" key="3">
    <source>
        <dbReference type="ARBA" id="ARBA00012438"/>
    </source>
</evidence>
<dbReference type="Pfam" id="PF00072">
    <property type="entry name" value="Response_reg"/>
    <property type="match status" value="2"/>
</dbReference>
<feature type="region of interest" description="Disordered" evidence="17">
    <location>
        <begin position="900"/>
        <end position="920"/>
    </location>
</feature>
<dbReference type="SMART" id="SM00388">
    <property type="entry name" value="HisKA"/>
    <property type="match status" value="1"/>
</dbReference>
<dbReference type="PROSITE" id="PS50110">
    <property type="entry name" value="RESPONSE_REGULATORY"/>
    <property type="match status" value="2"/>
</dbReference>
<dbReference type="STRING" id="983917.RGE_23260"/>
<evidence type="ECO:0000256" key="16">
    <source>
        <dbReference type="PROSITE-ProRule" id="PRU00169"/>
    </source>
</evidence>
<dbReference type="SUPFAM" id="SSF52172">
    <property type="entry name" value="CheY-like"/>
    <property type="match status" value="2"/>
</dbReference>
<keyword evidence="9" id="KW-0067">ATP-binding</keyword>
<dbReference type="CDD" id="cd00130">
    <property type="entry name" value="PAS"/>
    <property type="match status" value="3"/>
</dbReference>
<dbReference type="eggNOG" id="COG2198">
    <property type="taxonomic scope" value="Bacteria"/>
</dbReference>
<evidence type="ECO:0000256" key="1">
    <source>
        <dbReference type="ARBA" id="ARBA00000085"/>
    </source>
</evidence>
<feature type="domain" description="PAC" evidence="21">
    <location>
        <begin position="327"/>
        <end position="377"/>
    </location>
</feature>
<dbReference type="CDD" id="cd17546">
    <property type="entry name" value="REC_hyHK_CKI1_RcsC-like"/>
    <property type="match status" value="2"/>
</dbReference>
<evidence type="ECO:0000256" key="4">
    <source>
        <dbReference type="ARBA" id="ARBA00022475"/>
    </source>
</evidence>
<dbReference type="Gene3D" id="3.30.450.20">
    <property type="entry name" value="PAS domain"/>
    <property type="match status" value="4"/>
</dbReference>
<feature type="modified residue" description="4-aspartylphosphate" evidence="16">
    <location>
        <position position="980"/>
    </location>
</feature>
<dbReference type="InterPro" id="IPR036890">
    <property type="entry name" value="HATPase_C_sf"/>
</dbReference>
<dbReference type="PROSITE" id="PS50112">
    <property type="entry name" value="PAS"/>
    <property type="match status" value="1"/>
</dbReference>
<dbReference type="InterPro" id="IPR036097">
    <property type="entry name" value="HisK_dim/P_sf"/>
</dbReference>
<evidence type="ECO:0000256" key="12">
    <source>
        <dbReference type="ARBA" id="ARBA00023026"/>
    </source>
</evidence>
<keyword evidence="6" id="KW-0812">Transmembrane</keyword>
<dbReference type="Pfam" id="PF13188">
    <property type="entry name" value="PAS_8"/>
    <property type="match status" value="1"/>
</dbReference>
<evidence type="ECO:0000256" key="15">
    <source>
        <dbReference type="ARBA" id="ARBA00070152"/>
    </source>
</evidence>
<dbReference type="InterPro" id="IPR003661">
    <property type="entry name" value="HisK_dim/P_dom"/>
</dbReference>
<evidence type="ECO:0000256" key="9">
    <source>
        <dbReference type="ARBA" id="ARBA00022840"/>
    </source>
</evidence>
<dbReference type="InterPro" id="IPR013655">
    <property type="entry name" value="PAS_fold_3"/>
</dbReference>
<keyword evidence="22" id="KW-0418">Kinase</keyword>
<evidence type="ECO:0000256" key="8">
    <source>
        <dbReference type="ARBA" id="ARBA00022741"/>
    </source>
</evidence>
<feature type="domain" description="PAS" evidence="20">
    <location>
        <begin position="378"/>
        <end position="448"/>
    </location>
</feature>
<dbReference type="NCBIfam" id="TIGR00229">
    <property type="entry name" value="sensory_box"/>
    <property type="match status" value="3"/>
</dbReference>
<dbReference type="SUPFAM" id="SSF55874">
    <property type="entry name" value="ATPase domain of HSP90 chaperone/DNA topoisomerase II/histidine kinase"/>
    <property type="match status" value="1"/>
</dbReference>
<dbReference type="SUPFAM" id="SSF55785">
    <property type="entry name" value="PYP-like sensor domain (PAS domain)"/>
    <property type="match status" value="4"/>
</dbReference>
<dbReference type="SMART" id="SM00091">
    <property type="entry name" value="PAS"/>
    <property type="match status" value="4"/>
</dbReference>
<evidence type="ECO:0000313" key="23">
    <source>
        <dbReference type="Proteomes" id="UP000007883"/>
    </source>
</evidence>
<comment type="function">
    <text evidence="14">Member of the two-component regulatory system BvgS/BvgA. Phosphorylates BvgA via a four-step phosphorelay in response to environmental signals.</text>
</comment>
<protein>
    <recommendedName>
        <fullName evidence="15">Virulence sensor protein BvgS</fullName>
        <ecNumber evidence="3">2.7.13.3</ecNumber>
    </recommendedName>
</protein>
<evidence type="ECO:0000259" key="21">
    <source>
        <dbReference type="PROSITE" id="PS50113"/>
    </source>
</evidence>
<dbReference type="Pfam" id="PF08447">
    <property type="entry name" value="PAS_3"/>
    <property type="match status" value="1"/>
</dbReference>
<dbReference type="SUPFAM" id="SSF47226">
    <property type="entry name" value="Histidine-containing phosphotransfer domain, HPT domain"/>
    <property type="match status" value="1"/>
</dbReference>
<accession>I0HRN0</accession>
<feature type="domain" description="PAC" evidence="21">
    <location>
        <begin position="202"/>
        <end position="254"/>
    </location>
</feature>
<dbReference type="SMART" id="SM00448">
    <property type="entry name" value="REC"/>
    <property type="match status" value="2"/>
</dbReference>
<dbReference type="PROSITE" id="PS50109">
    <property type="entry name" value="HIS_KIN"/>
    <property type="match status" value="1"/>
</dbReference>
<sequence>MAAFHDVFDGCPEAVVLMQTAGSVCAANPAAFAAFGAPPASASDGDEPWRAASLFDEDDARLKPLLAELQARGAARGEVRMRRFSAERFDAEVSAFSFAGPAPASACVAIVRDLTAQRAAEARAVQSEQRLGFALETAAIGDWSLDLDTGTVLRSLQHARCFGEHDAQAPWSFQIFLQRVEPDDRDKVEQGLLRARQGDGVHDVEFRVRWPDGSLHWLWAKGRFYFDAEGRPRRLAGVVADVTERRQAREKLEFSRQMFEAAFANNPAAIALTRLVDGSVFDVNDTWLAMTGERREDIVGRSARFMWPNAVDSRRFLDVLRAQGAVHGWEQEFRRRSGTPFVVQISAQSLSMHGEPMILSTLVDIGDRKRAEEALREREALLSTLTERARVGMVMVDSERRYVFANAAYAQILDLPTADIVGQRIADVLPAVYDEQVRPKLDSAFAGQSVHYELTLPRRGDWDSDHVFTVAYDPPVSTSHGPCVIVVIVDITDRARAERALQELAGGLEQRVLERTVQLAGARDAEAAANRAKSTFLANMSHEIRTPMNAIIGLTHLLARDARESLQRSRLAKIDVAAKHLLQIINDILDLSRIDAGKMQLEDTEFLLDDVLERAMEMVTQRAREKDLELVVDTRDTPERLRGDPTRLTQALINLLANAVKFTAAGWIRLDVEVVERAAQEVLLRFRVQDTGVGIAGEVLPTLFSAFQQADSTTTRRFGGTGLGLALTRHLSGLMGGDVGVESRPGAGSTFWFTARLREGPAPEALSGAERWSGRRALLVDDLPESLHALGDALTRLGLDVVAFADPAAAVEHVADEAGHEAPRAYDVLMLDWRMGPPDGFQTLARLTALLGARRPPAVLVTAHDEDALQQRARDAGFGAVLLKPITASSLHDALVGMFRPPVTEPAEPPSGPDRRSDVESRLRLGHAGRRVLLAEDNPINREVAVELLSSVGLVVRTAEDGREAVSSVLADRFDLVLMDMQMPTMDGLKATREIRAAGHRELPIIAMTANAFDEDREVCLAAGMNDHVAKPVDPDDLYAALLRWLPGAAGDASAGDAPGRAAPAARDTRSLEERLAAVEGLDIQAALRNVGGRAAVLGRVLEQFVLRYQDGAGELDLRAAHSLRGACAIVGAAALQEALASYERCWDAPSDAGERQRRADEINTGLIALTSSLRSVLDR</sequence>
<dbReference type="HOGENOM" id="CLU_000445_114_15_4"/>
<dbReference type="InterPro" id="IPR036641">
    <property type="entry name" value="HPT_dom_sf"/>
</dbReference>
<dbReference type="EC" id="2.7.13.3" evidence="3"/>
<proteinExistence type="predicted"/>
<dbReference type="InterPro" id="IPR005467">
    <property type="entry name" value="His_kinase_dom"/>
</dbReference>
<dbReference type="Gene3D" id="3.30.565.10">
    <property type="entry name" value="Histidine kinase-like ATPase, C-terminal domain"/>
    <property type="match status" value="1"/>
</dbReference>
<dbReference type="Pfam" id="PF13426">
    <property type="entry name" value="PAS_9"/>
    <property type="match status" value="1"/>
</dbReference>
<evidence type="ECO:0000256" key="17">
    <source>
        <dbReference type="SAM" id="MobiDB-lite"/>
    </source>
</evidence>
<keyword evidence="5 16" id="KW-0597">Phosphoprotein</keyword>
<dbReference type="eggNOG" id="COG2205">
    <property type="taxonomic scope" value="Bacteria"/>
</dbReference>
<dbReference type="InterPro" id="IPR013656">
    <property type="entry name" value="PAS_4"/>
</dbReference>
<evidence type="ECO:0000256" key="6">
    <source>
        <dbReference type="ARBA" id="ARBA00022692"/>
    </source>
</evidence>
<dbReference type="InterPro" id="IPR011006">
    <property type="entry name" value="CheY-like_superfamily"/>
</dbReference>
<dbReference type="PROSITE" id="PS50113">
    <property type="entry name" value="PAC"/>
    <property type="match status" value="2"/>
</dbReference>
<evidence type="ECO:0000259" key="19">
    <source>
        <dbReference type="PROSITE" id="PS50110"/>
    </source>
</evidence>
<dbReference type="GO" id="GO:0005524">
    <property type="term" value="F:ATP binding"/>
    <property type="evidence" value="ECO:0007669"/>
    <property type="project" value="UniProtKB-KW"/>
</dbReference>
<dbReference type="eggNOG" id="COG2197">
    <property type="taxonomic scope" value="Bacteria"/>
</dbReference>
<dbReference type="InterPro" id="IPR000014">
    <property type="entry name" value="PAS"/>
</dbReference>
<keyword evidence="13" id="KW-0472">Membrane</keyword>
<dbReference type="Gene3D" id="2.10.70.100">
    <property type="match status" value="1"/>
</dbReference>
<feature type="domain" description="Response regulatory" evidence="19">
    <location>
        <begin position="776"/>
        <end position="899"/>
    </location>
</feature>
<organism evidence="22 23">
    <name type="scientific">Rubrivivax gelatinosus (strain NBRC 100245 / IL144)</name>
    <dbReference type="NCBI Taxonomy" id="983917"/>
    <lineage>
        <taxon>Bacteria</taxon>
        <taxon>Pseudomonadati</taxon>
        <taxon>Pseudomonadota</taxon>
        <taxon>Betaproteobacteria</taxon>
        <taxon>Burkholderiales</taxon>
        <taxon>Sphaerotilaceae</taxon>
        <taxon>Rubrivivax</taxon>
    </lineage>
</organism>
<comment type="catalytic activity">
    <reaction evidence="1">
        <text>ATP + protein L-histidine = ADP + protein N-phospho-L-histidine.</text>
        <dbReference type="EC" id="2.7.13.3"/>
    </reaction>
</comment>
<evidence type="ECO:0000256" key="11">
    <source>
        <dbReference type="ARBA" id="ARBA00023012"/>
    </source>
</evidence>
<feature type="modified residue" description="4-aspartylphosphate" evidence="16">
    <location>
        <position position="832"/>
    </location>
</feature>
<dbReference type="CDD" id="cd16922">
    <property type="entry name" value="HATPase_EvgS-ArcB-TorS-like"/>
    <property type="match status" value="1"/>
</dbReference>
<keyword evidence="11" id="KW-0902">Two-component regulatory system</keyword>
<dbReference type="Pfam" id="PF02518">
    <property type="entry name" value="HATPase_c"/>
    <property type="match status" value="1"/>
</dbReference>
<keyword evidence="4" id="KW-1003">Cell membrane</keyword>
<keyword evidence="8" id="KW-0547">Nucleotide-binding</keyword>
<dbReference type="InterPro" id="IPR001610">
    <property type="entry name" value="PAC"/>
</dbReference>
<evidence type="ECO:0000256" key="7">
    <source>
        <dbReference type="ARBA" id="ARBA00022729"/>
    </source>
</evidence>
<dbReference type="InterPro" id="IPR001789">
    <property type="entry name" value="Sig_transdc_resp-reg_receiver"/>
</dbReference>
<dbReference type="eggNOG" id="COG0784">
    <property type="taxonomic scope" value="Bacteria"/>
</dbReference>
<evidence type="ECO:0000256" key="5">
    <source>
        <dbReference type="ARBA" id="ARBA00022553"/>
    </source>
</evidence>
<keyword evidence="12" id="KW-0843">Virulence</keyword>
<dbReference type="InterPro" id="IPR004358">
    <property type="entry name" value="Sig_transdc_His_kin-like_C"/>
</dbReference>
<dbReference type="SMART" id="SM00387">
    <property type="entry name" value="HATPase_c"/>
    <property type="match status" value="1"/>
</dbReference>
<dbReference type="EMBL" id="AP012320">
    <property type="protein sequence ID" value="BAL95667.1"/>
    <property type="molecule type" value="Genomic_DNA"/>
</dbReference>
<comment type="subcellular location">
    <subcellularLocation>
        <location evidence="2">Cell membrane</location>
        <topology evidence="2">Multi-pass membrane protein</topology>
    </subcellularLocation>
</comment>